<evidence type="ECO:0000313" key="3">
    <source>
        <dbReference type="EMBL" id="XDO97995.1"/>
    </source>
</evidence>
<dbReference type="InterPro" id="IPR013094">
    <property type="entry name" value="AB_hydrolase_3"/>
</dbReference>
<proteinExistence type="predicted"/>
<dbReference type="PANTHER" id="PTHR48081">
    <property type="entry name" value="AB HYDROLASE SUPERFAMILY PROTEIN C4A8.06C"/>
    <property type="match status" value="1"/>
</dbReference>
<dbReference type="Pfam" id="PF07859">
    <property type="entry name" value="Abhydrolase_3"/>
    <property type="match status" value="1"/>
</dbReference>
<evidence type="ECO:0000259" key="2">
    <source>
        <dbReference type="Pfam" id="PF07859"/>
    </source>
</evidence>
<reference evidence="3" key="1">
    <citation type="submission" date="2024-06" db="EMBL/GenBank/DDBJ databases">
        <title>Caulobacter inopinatus, sp. nov.</title>
        <authorList>
            <person name="Donachie S.P."/>
        </authorList>
    </citation>
    <scope>NUCLEOTIDE SEQUENCE</scope>
    <source>
        <strain evidence="3">73W</strain>
    </source>
</reference>
<dbReference type="SUPFAM" id="SSF53474">
    <property type="entry name" value="alpha/beta-Hydrolases"/>
    <property type="match status" value="1"/>
</dbReference>
<dbReference type="RefSeq" id="WP_369061579.1">
    <property type="nucleotide sequence ID" value="NZ_CP158375.1"/>
</dbReference>
<protein>
    <submittedName>
        <fullName evidence="3">Alpha/beta hydrolase</fullName>
    </submittedName>
</protein>
<keyword evidence="1 3" id="KW-0378">Hydrolase</keyword>
<dbReference type="GO" id="GO:0016787">
    <property type="term" value="F:hydrolase activity"/>
    <property type="evidence" value="ECO:0007669"/>
    <property type="project" value="UniProtKB-KW"/>
</dbReference>
<dbReference type="PANTHER" id="PTHR48081:SF8">
    <property type="entry name" value="ALPHA_BETA HYDROLASE FOLD-3 DOMAIN-CONTAINING PROTEIN-RELATED"/>
    <property type="match status" value="1"/>
</dbReference>
<dbReference type="InterPro" id="IPR050300">
    <property type="entry name" value="GDXG_lipolytic_enzyme"/>
</dbReference>
<evidence type="ECO:0000256" key="1">
    <source>
        <dbReference type="ARBA" id="ARBA00022801"/>
    </source>
</evidence>
<organism evidence="3">
    <name type="scientific">Caulobacter sp. 73W</name>
    <dbReference type="NCBI Taxonomy" id="3161137"/>
    <lineage>
        <taxon>Bacteria</taxon>
        <taxon>Pseudomonadati</taxon>
        <taxon>Pseudomonadota</taxon>
        <taxon>Alphaproteobacteria</taxon>
        <taxon>Caulobacterales</taxon>
        <taxon>Caulobacteraceae</taxon>
        <taxon>Caulobacter</taxon>
    </lineage>
</organism>
<feature type="domain" description="Alpha/beta hydrolase fold-3" evidence="2">
    <location>
        <begin position="113"/>
        <end position="319"/>
    </location>
</feature>
<accession>A0AB39KWH6</accession>
<dbReference type="Gene3D" id="3.40.50.1820">
    <property type="entry name" value="alpha/beta hydrolase"/>
    <property type="match status" value="1"/>
</dbReference>
<dbReference type="AlphaFoldDB" id="A0AB39KWH6"/>
<dbReference type="EMBL" id="CP158375">
    <property type="protein sequence ID" value="XDO97995.1"/>
    <property type="molecule type" value="Genomic_DNA"/>
</dbReference>
<name>A0AB39KWH6_9CAUL</name>
<dbReference type="InterPro" id="IPR029058">
    <property type="entry name" value="AB_hydrolase_fold"/>
</dbReference>
<sequence length="348" mass="36871">MADTAVQKLVLKTILSLPTPLLRAMSGGGVVWRGGRTLDPRFQFFAHAARKLPSMTTLSPEEARAGSARALAVVSGPVEPGVRVENLSIDGPAGAIPLRAYRPENQDPSAPIMVFAHFGGGVIGDLETCNAFCSIIARRVRCAVISVDYRLAPDHRFPTGLEDVLAAYRWARDNADRFGAPTGTAAIGGDSIGGNFAAIIAQDMKRAGEPQPALQLLIYPAVDVASETQSMTTYADAYPLSRPIMDWFMGHYIGPDAGPADPRLSPNVTKDLSRLAPAVVITAGFDPLVDQGEAYAKALKASGTPTVYRCYDSLAHGFTAFTGAVPAADAACREIADLIRQAYDGQPT</sequence>
<gene>
    <name evidence="3" type="ORF">ABOZ73_06135</name>
</gene>